<protein>
    <submittedName>
        <fullName evidence="3">Uncharacterized protein</fullName>
    </submittedName>
</protein>
<name>C0ZIN3_BREBN</name>
<accession>C0ZIN3</accession>
<dbReference type="PANTHER" id="PTHR33678">
    <property type="entry name" value="BLL1576 PROTEIN"/>
    <property type="match status" value="1"/>
</dbReference>
<feature type="domain" description="Transposase IS66 central" evidence="1">
    <location>
        <begin position="3"/>
        <end position="64"/>
    </location>
</feature>
<dbReference type="Proteomes" id="UP000001877">
    <property type="component" value="Chromosome"/>
</dbReference>
<organism evidence="3 4">
    <name type="scientific">Brevibacillus brevis (strain 47 / JCM 6285 / NBRC 100599)</name>
    <dbReference type="NCBI Taxonomy" id="358681"/>
    <lineage>
        <taxon>Bacteria</taxon>
        <taxon>Bacillati</taxon>
        <taxon>Bacillota</taxon>
        <taxon>Bacilli</taxon>
        <taxon>Bacillales</taxon>
        <taxon>Paenibacillaceae</taxon>
        <taxon>Brevibacillus</taxon>
    </lineage>
</organism>
<evidence type="ECO:0000313" key="3">
    <source>
        <dbReference type="EMBL" id="BAH41251.1"/>
    </source>
</evidence>
<dbReference type="AlphaFoldDB" id="C0ZIN3"/>
<dbReference type="PANTHER" id="PTHR33678:SF1">
    <property type="entry name" value="BLL1576 PROTEIN"/>
    <property type="match status" value="1"/>
</dbReference>
<evidence type="ECO:0000313" key="4">
    <source>
        <dbReference type="Proteomes" id="UP000001877"/>
    </source>
</evidence>
<sequence>MGPPIVLFDYKRTRGGEHPRDYLQGFHGYLHVDGYVGYHKVANTTLVGCWAHARRKFDEALKVLPSTEERYAIRKERSKPILDAYLVWLCQQRARTLPKSAVGQAIAYSLNQWEKLTSFLEDGRLEMDNNRSERSIKPFVIGRKNWLFANSPRGAKASAIIYSLLETAKENQLNPFQYLNYLFEQIPQLSDVKNGEELDRFLPWSTSLPDVCHITKS</sequence>
<dbReference type="KEGG" id="bbe:BBR47_02740"/>
<dbReference type="InterPro" id="IPR052344">
    <property type="entry name" value="Transposase-related"/>
</dbReference>
<dbReference type="eggNOG" id="COG3316">
    <property type="taxonomic scope" value="Bacteria"/>
</dbReference>
<dbReference type="HOGENOM" id="CLU_023034_5_0_9"/>
<dbReference type="STRING" id="358681.BBR47_02740"/>
<dbReference type="InterPro" id="IPR039552">
    <property type="entry name" value="IS66_C"/>
</dbReference>
<gene>
    <name evidence="3" type="ordered locus">BBR47_02740</name>
</gene>
<dbReference type="Pfam" id="PF13817">
    <property type="entry name" value="DDE_Tnp_IS66_C"/>
    <property type="match status" value="1"/>
</dbReference>
<proteinExistence type="predicted"/>
<dbReference type="Pfam" id="PF03050">
    <property type="entry name" value="DDE_Tnp_IS66"/>
    <property type="match status" value="2"/>
</dbReference>
<feature type="domain" description="Transposase IS66 central" evidence="1">
    <location>
        <begin position="66"/>
        <end position="156"/>
    </location>
</feature>
<keyword evidence="4" id="KW-1185">Reference proteome</keyword>
<dbReference type="EMBL" id="AP008955">
    <property type="protein sequence ID" value="BAH41251.1"/>
    <property type="molecule type" value="Genomic_DNA"/>
</dbReference>
<reference evidence="3 4" key="1">
    <citation type="submission" date="2005-03" db="EMBL/GenBank/DDBJ databases">
        <title>Brevibacillus brevis strain 47, complete genome.</title>
        <authorList>
            <person name="Hosoyama A."/>
            <person name="Yamada R."/>
            <person name="Hongo Y."/>
            <person name="Terui Y."/>
            <person name="Ankai A."/>
            <person name="Masuyama W."/>
            <person name="Sekiguchi M."/>
            <person name="Takeda T."/>
            <person name="Asano K."/>
            <person name="Ohji S."/>
            <person name="Ichikawa N."/>
            <person name="Narita S."/>
            <person name="Aoki N."/>
            <person name="Miura H."/>
            <person name="Matsushita S."/>
            <person name="Sekigawa T."/>
            <person name="Yamagata H."/>
            <person name="Yoshikawa H."/>
            <person name="Udaka S."/>
            <person name="Tanikawa S."/>
            <person name="Fujita N."/>
        </authorList>
    </citation>
    <scope>NUCLEOTIDE SEQUENCE [LARGE SCALE GENOMIC DNA]</scope>
    <source>
        <strain evidence="4">47 / JCM 6285 / NBRC 100599</strain>
    </source>
</reference>
<feature type="domain" description="Transposase IS66 C-terminal" evidence="2">
    <location>
        <begin position="163"/>
        <end position="204"/>
    </location>
</feature>
<evidence type="ECO:0000259" key="2">
    <source>
        <dbReference type="Pfam" id="PF13817"/>
    </source>
</evidence>
<evidence type="ECO:0000259" key="1">
    <source>
        <dbReference type="Pfam" id="PF03050"/>
    </source>
</evidence>
<dbReference type="InterPro" id="IPR004291">
    <property type="entry name" value="Transposase_IS66_central"/>
</dbReference>